<dbReference type="InterPro" id="IPR009329">
    <property type="entry name" value="DUF987"/>
</dbReference>
<dbReference type="Pfam" id="PF06174">
    <property type="entry name" value="DUF987"/>
    <property type="match status" value="1"/>
</dbReference>
<accession>A0A0C7KFM6</accession>
<dbReference type="EMBL" id="ULCI01000017">
    <property type="protein sequence ID" value="SYR44951.1"/>
    <property type="molecule type" value="Genomic_DNA"/>
</dbReference>
<name>A0A0C7KFM6_KLEPN</name>
<sequence length="75" mass="8695">MKIISKRRAMTIYRQHPASRIFRYSTGRYQWHGSVCHYTGKVVPDIPSVLAVYAERRQDCNGPYACLMSITLNCQ</sequence>
<dbReference type="EMBL" id="UKGE01000019">
    <property type="protein sequence ID" value="SXN33221.1"/>
    <property type="molecule type" value="Genomic_DNA"/>
</dbReference>
<comment type="caution">
    <text evidence="2">The sequence shown here is derived from an EMBL/GenBank/DDBJ whole genome shotgun (WGS) entry which is preliminary data.</text>
</comment>
<evidence type="ECO:0000313" key="2">
    <source>
        <dbReference type="EMBL" id="SXN33221.1"/>
    </source>
</evidence>
<organism evidence="2 5">
    <name type="scientific">Klebsiella pneumoniae</name>
    <dbReference type="NCBI Taxonomy" id="573"/>
    <lineage>
        <taxon>Bacteria</taxon>
        <taxon>Pseudomonadati</taxon>
        <taxon>Pseudomonadota</taxon>
        <taxon>Gammaproteobacteria</taxon>
        <taxon>Enterobacterales</taxon>
        <taxon>Enterobacteriaceae</taxon>
        <taxon>Klebsiella/Raoultella group</taxon>
        <taxon>Klebsiella</taxon>
        <taxon>Klebsiella pneumoniae complex</taxon>
    </lineage>
</organism>
<evidence type="ECO:0000313" key="4">
    <source>
        <dbReference type="Proteomes" id="UP000258253"/>
    </source>
</evidence>
<dbReference type="Proteomes" id="UP000258253">
    <property type="component" value="Unassembled WGS sequence"/>
</dbReference>
<protein>
    <submittedName>
        <fullName evidence="2">YeeT</fullName>
    </submittedName>
</protein>
<proteinExistence type="inferred from homology"/>
<comment type="similarity">
    <text evidence="1">Belongs to the YeeT/YkfH/YpjJ family.</text>
</comment>
<dbReference type="RefSeq" id="WP_020324796.1">
    <property type="nucleotide sequence ID" value="NZ_AP022139.1"/>
</dbReference>
<evidence type="ECO:0000313" key="5">
    <source>
        <dbReference type="Proteomes" id="UP000259975"/>
    </source>
</evidence>
<dbReference type="Proteomes" id="UP000259975">
    <property type="component" value="Unassembled WGS sequence"/>
</dbReference>
<dbReference type="KEGG" id="kpx:PMK1_00956"/>
<dbReference type="AlphaFoldDB" id="A0A0C7KFM6"/>
<gene>
    <name evidence="2" type="ORF">SAMEA3499901_04271</name>
    <name evidence="3" type="ORF">SAMEA3538828_03951</name>
</gene>
<evidence type="ECO:0000256" key="1">
    <source>
        <dbReference type="ARBA" id="ARBA00009029"/>
    </source>
</evidence>
<reference evidence="4 5" key="1">
    <citation type="submission" date="2018-08" db="EMBL/GenBank/DDBJ databases">
        <authorList>
            <consortium name="Pathogen Informatics"/>
        </authorList>
    </citation>
    <scope>NUCLEOTIDE SEQUENCE [LARGE SCALE GENOMIC DNA]</scope>
    <source>
        <strain evidence="2 5">EuSCAPE_AT029</strain>
        <strain evidence="3 4">EuSCAPE_HU047</strain>
    </source>
</reference>
<evidence type="ECO:0000313" key="3">
    <source>
        <dbReference type="EMBL" id="SYR44951.1"/>
    </source>
</evidence>